<dbReference type="RefSeq" id="YP_358784.1">
    <property type="nucleotide sequence ID" value="NC_007501.1"/>
</dbReference>
<evidence type="ECO:0000256" key="1">
    <source>
        <dbReference type="SAM" id="Coils"/>
    </source>
</evidence>
<dbReference type="GeneID" id="3726174"/>
<dbReference type="OrthoDB" id="26353at10239"/>
<reference evidence="2 3" key="1">
    <citation type="journal article" date="2006" name="Arch. Virol.">
        <title>The genome of the virulent phage Lc-Nu of probiotic Lactobacillus rhamnosus, and comparative genomics with Lactobacillus casei phages.</title>
        <authorList>
            <person name="Tuohimaa A."/>
            <person name="Riipinen K.A."/>
            <person name="Brandt K."/>
            <person name="Alatossava T."/>
        </authorList>
    </citation>
    <scope>NUCLEOTIDE SEQUENCE</scope>
</reference>
<keyword evidence="3" id="KW-1185">Reference proteome</keyword>
<dbReference type="EMBL" id="AY131267">
    <property type="protein sequence ID" value="AAR04650.1"/>
    <property type="molecule type" value="Genomic_DNA"/>
</dbReference>
<feature type="coiled-coil region" evidence="1">
    <location>
        <begin position="11"/>
        <end position="38"/>
    </location>
</feature>
<dbReference type="KEGG" id="vg:3726174"/>
<evidence type="ECO:0000313" key="3">
    <source>
        <dbReference type="Proteomes" id="UP000002114"/>
    </source>
</evidence>
<dbReference type="Proteomes" id="UP000002114">
    <property type="component" value="Segment"/>
</dbReference>
<accession>A8YQL2</accession>
<proteinExistence type="predicted"/>
<keyword evidence="1" id="KW-0175">Coiled coil</keyword>
<organism evidence="2 3">
    <name type="scientific">Lactobacillus phage Lc-Nu</name>
    <dbReference type="NCBI Taxonomy" id="146269"/>
    <lineage>
        <taxon>Viruses</taxon>
        <taxon>Duplodnaviria</taxon>
        <taxon>Heunggongvirae</taxon>
        <taxon>Uroviricota</taxon>
        <taxon>Caudoviricetes</taxon>
        <taxon>Lacnuvirus</taxon>
        <taxon>Lacnuvirus LcNu</taxon>
    </lineage>
</organism>
<name>A8YQL2_9CAUD</name>
<evidence type="ECO:0000313" key="2">
    <source>
        <dbReference type="EMBL" id="AAR04650.1"/>
    </source>
</evidence>
<gene>
    <name evidence="2" type="primary">ORF26</name>
</gene>
<sequence length="67" mass="7640">MANEIVASVNNRITEMQKNEAERTIGDLLNEHNKLMLDIMRGNHTPIAKMLLAENEKLRARLAKLRG</sequence>
<protein>
    <submittedName>
        <fullName evidence="2">Uncharacterized protein</fullName>
    </submittedName>
</protein>